<sequence>MIRDFHSHLGKTSSGDASTPEELIRTMDRFAIEEVGVSCLSGNDMVEQNEYVYEAMQKFPGRIHGYAFINPKSKNALQEVCINLEERQMKGIKFHSWKHGYYPDNCPILDEIFEKISQFGAHVQTHVGTSPLSTPQAWGELAKRHPNVPVIFTHIGYYDQGYMALELAKTIKNIHLETSGQYDSWLLQKVIDEVDNSKIMFGTDWPYKYHSIEIEKFNYLNISDENRNKIFNGNARRLWKI</sequence>
<gene>
    <name evidence="3" type="ORF">GY104_24695</name>
</gene>
<name>A0A6B2I295_KLEPN</name>
<evidence type="ECO:0000259" key="2">
    <source>
        <dbReference type="Pfam" id="PF04909"/>
    </source>
</evidence>
<comment type="caution">
    <text evidence="3">The sequence shown here is derived from an EMBL/GenBank/DDBJ whole genome shotgun (WGS) entry which is preliminary data.</text>
</comment>
<evidence type="ECO:0000313" key="3">
    <source>
        <dbReference type="EMBL" id="NDL86532.1"/>
    </source>
</evidence>
<dbReference type="CDD" id="cd01292">
    <property type="entry name" value="metallo-dependent_hydrolases"/>
    <property type="match status" value="1"/>
</dbReference>
<feature type="domain" description="Amidohydrolase-related" evidence="2">
    <location>
        <begin position="44"/>
        <end position="240"/>
    </location>
</feature>
<accession>A0A6B2I295</accession>
<dbReference type="GO" id="GO:0019748">
    <property type="term" value="P:secondary metabolic process"/>
    <property type="evidence" value="ECO:0007669"/>
    <property type="project" value="TreeGrafter"/>
</dbReference>
<dbReference type="GO" id="GO:0016831">
    <property type="term" value="F:carboxy-lyase activity"/>
    <property type="evidence" value="ECO:0007669"/>
    <property type="project" value="InterPro"/>
</dbReference>
<dbReference type="Gene3D" id="3.20.20.140">
    <property type="entry name" value="Metal-dependent hydrolases"/>
    <property type="match status" value="1"/>
</dbReference>
<dbReference type="InterPro" id="IPR006680">
    <property type="entry name" value="Amidohydro-rel"/>
</dbReference>
<reference evidence="3" key="1">
    <citation type="journal article" date="2020" name="Open Forum Infect. Dis.">
        <title>Microbiome restoration by RBX2660 does not preclude recurrence of multidrug-resistant urinary tract infection following subsequent antibiotic exposure: A case report.</title>
        <authorList>
            <person name="Keen E."/>
            <person name="Tasoff P."/>
            <person name="Hink T."/>
            <person name="Reske K."/>
            <person name="Dantas G."/>
            <person name="Kwon J."/>
            <person name="Dubberke E."/>
        </authorList>
    </citation>
    <scope>NUCLEOTIDE SEQUENCE</scope>
    <source>
        <strain evidence="3">Urine_1_19</strain>
    </source>
</reference>
<evidence type="ECO:0000256" key="1">
    <source>
        <dbReference type="ARBA" id="ARBA00023239"/>
    </source>
</evidence>
<proteinExistence type="predicted"/>
<dbReference type="PANTHER" id="PTHR21240:SF28">
    <property type="entry name" value="ISO-OROTATE DECARBOXYLASE (EUROFUNG)"/>
    <property type="match status" value="1"/>
</dbReference>
<keyword evidence="3" id="KW-0378">Hydrolase</keyword>
<keyword evidence="1" id="KW-0456">Lyase</keyword>
<dbReference type="SUPFAM" id="SSF51556">
    <property type="entry name" value="Metallo-dependent hydrolases"/>
    <property type="match status" value="1"/>
</dbReference>
<dbReference type="Pfam" id="PF04909">
    <property type="entry name" value="Amidohydro_2"/>
    <property type="match status" value="1"/>
</dbReference>
<protein>
    <submittedName>
        <fullName evidence="3">Amidohydrolase</fullName>
    </submittedName>
</protein>
<dbReference type="EMBL" id="JAAEFK010000034">
    <property type="protein sequence ID" value="NDL86532.1"/>
    <property type="molecule type" value="Genomic_DNA"/>
</dbReference>
<organism evidence="3">
    <name type="scientific">Klebsiella pneumoniae</name>
    <dbReference type="NCBI Taxonomy" id="573"/>
    <lineage>
        <taxon>Bacteria</taxon>
        <taxon>Pseudomonadati</taxon>
        <taxon>Pseudomonadota</taxon>
        <taxon>Gammaproteobacteria</taxon>
        <taxon>Enterobacterales</taxon>
        <taxon>Enterobacteriaceae</taxon>
        <taxon>Klebsiella/Raoultella group</taxon>
        <taxon>Klebsiella</taxon>
        <taxon>Klebsiella pneumoniae complex</taxon>
    </lineage>
</organism>
<dbReference type="InterPro" id="IPR032465">
    <property type="entry name" value="ACMSD"/>
</dbReference>
<dbReference type="RefSeq" id="WP_032430766.1">
    <property type="nucleotide sequence ID" value="NZ_CP162382.1"/>
</dbReference>
<dbReference type="InterPro" id="IPR032466">
    <property type="entry name" value="Metal_Hydrolase"/>
</dbReference>
<dbReference type="AlphaFoldDB" id="A0A6B2I295"/>
<dbReference type="GO" id="GO:0016787">
    <property type="term" value="F:hydrolase activity"/>
    <property type="evidence" value="ECO:0007669"/>
    <property type="project" value="UniProtKB-KW"/>
</dbReference>
<dbReference type="PANTHER" id="PTHR21240">
    <property type="entry name" value="2-AMINO-3-CARBOXYLMUCONATE-6-SEMIALDEHYDE DECARBOXYLASE"/>
    <property type="match status" value="1"/>
</dbReference>
<dbReference type="GO" id="GO:0005737">
    <property type="term" value="C:cytoplasm"/>
    <property type="evidence" value="ECO:0007669"/>
    <property type="project" value="TreeGrafter"/>
</dbReference>